<feature type="region of interest" description="Disordered" evidence="8">
    <location>
        <begin position="1"/>
        <end position="122"/>
    </location>
</feature>
<keyword evidence="11" id="KW-1185">Reference proteome</keyword>
<keyword evidence="6" id="KW-0508">mRNA splicing</keyword>
<proteinExistence type="inferred from homology"/>
<gene>
    <name evidence="10" type="ORF">M437DRAFT_42281</name>
</gene>
<dbReference type="RefSeq" id="XP_040882320.1">
    <property type="nucleotide sequence ID" value="XM_041020537.1"/>
</dbReference>
<dbReference type="PANTHER" id="PTHR31077">
    <property type="entry name" value="U4/U6.U5 SMALL NUCLEAR RIBONUCLEOPROTEIN 27 KDA PROTEIN"/>
    <property type="match status" value="1"/>
</dbReference>
<evidence type="ECO:0000256" key="6">
    <source>
        <dbReference type="ARBA" id="ARBA00023187"/>
    </source>
</evidence>
<feature type="compositionally biased region" description="Basic and acidic residues" evidence="8">
    <location>
        <begin position="1"/>
        <end position="45"/>
    </location>
</feature>
<keyword evidence="5" id="KW-0507">mRNA processing</keyword>
<dbReference type="PANTHER" id="PTHR31077:SF1">
    <property type="entry name" value="U4_U6.U5 SMALL NUCLEAR RIBONUCLEOPROTEIN 27 KDA PROTEIN"/>
    <property type="match status" value="1"/>
</dbReference>
<evidence type="ECO:0000313" key="11">
    <source>
        <dbReference type="Proteomes" id="UP000030672"/>
    </source>
</evidence>
<dbReference type="GO" id="GO:0006397">
    <property type="term" value="P:mRNA processing"/>
    <property type="evidence" value="ECO:0007669"/>
    <property type="project" value="UniProtKB-KW"/>
</dbReference>
<keyword evidence="7" id="KW-0539">Nucleus</keyword>
<organism evidence="10 11">
    <name type="scientific">Aureobasidium melanogenum (strain CBS 110374)</name>
    <name type="common">Aureobasidium pullulans var. melanogenum</name>
    <dbReference type="NCBI Taxonomy" id="1043003"/>
    <lineage>
        <taxon>Eukaryota</taxon>
        <taxon>Fungi</taxon>
        <taxon>Dikarya</taxon>
        <taxon>Ascomycota</taxon>
        <taxon>Pezizomycotina</taxon>
        <taxon>Dothideomycetes</taxon>
        <taxon>Dothideomycetidae</taxon>
        <taxon>Dothideales</taxon>
        <taxon>Saccotheciaceae</taxon>
        <taxon>Aureobasidium</taxon>
    </lineage>
</organism>
<dbReference type="Pfam" id="PF08648">
    <property type="entry name" value="SNRNP27"/>
    <property type="match status" value="1"/>
</dbReference>
<evidence type="ECO:0000256" key="7">
    <source>
        <dbReference type="ARBA" id="ARBA00023242"/>
    </source>
</evidence>
<feature type="compositionally biased region" description="Low complexity" evidence="8">
    <location>
        <begin position="84"/>
        <end position="99"/>
    </location>
</feature>
<evidence type="ECO:0000256" key="5">
    <source>
        <dbReference type="ARBA" id="ARBA00022664"/>
    </source>
</evidence>
<comment type="function">
    <text evidence="1">May play a role in mRNA splicing.</text>
</comment>
<reference evidence="10 11" key="1">
    <citation type="journal article" date="2014" name="BMC Genomics">
        <title>Genome sequencing of four Aureobasidium pullulans varieties: biotechnological potential, stress tolerance, and description of new species.</title>
        <authorList>
            <person name="Gostin Ar C."/>
            <person name="Ohm R.A."/>
            <person name="Kogej T."/>
            <person name="Sonjak S."/>
            <person name="Turk M."/>
            <person name="Zajc J."/>
            <person name="Zalar P."/>
            <person name="Grube M."/>
            <person name="Sun H."/>
            <person name="Han J."/>
            <person name="Sharma A."/>
            <person name="Chiniquy J."/>
            <person name="Ngan C.Y."/>
            <person name="Lipzen A."/>
            <person name="Barry K."/>
            <person name="Grigoriev I.V."/>
            <person name="Gunde-Cimerman N."/>
        </authorList>
    </citation>
    <scope>NUCLEOTIDE SEQUENCE [LARGE SCALE GENOMIC DNA]</scope>
    <source>
        <strain evidence="10 11">CBS 110374</strain>
    </source>
</reference>
<dbReference type="AlphaFoldDB" id="A0A074W5W4"/>
<dbReference type="HOGENOM" id="CLU_075596_2_1_1"/>
<sequence length="181" mass="20776">MAPRDQSPRSSDHRRPYSDRRDHNQRDTRDSRPRRDRSNSRDRAPHSSRGGARSGNTSYRHSDRDARPARSRSPERLSHAGYNSSARQRSPPRAPRGAPNGRDYRKPNGKAEEAPAPIDPDEDEETAMKRLMGFSGFRSTKNTKVPGNDKLYGVRKDKKTEYRQYMNRVGGFNRPLSPTRM</sequence>
<feature type="compositionally biased region" description="Basic and acidic residues" evidence="8">
    <location>
        <begin position="102"/>
        <end position="113"/>
    </location>
</feature>
<dbReference type="GeneID" id="63913910"/>
<evidence type="ECO:0000313" key="10">
    <source>
        <dbReference type="EMBL" id="KEQ65297.1"/>
    </source>
</evidence>
<name>A0A074W5W4_AURM1</name>
<evidence type="ECO:0000256" key="4">
    <source>
        <dbReference type="ARBA" id="ARBA00011825"/>
    </source>
</evidence>
<evidence type="ECO:0000256" key="2">
    <source>
        <dbReference type="ARBA" id="ARBA00004123"/>
    </source>
</evidence>
<dbReference type="InterPro" id="IPR013957">
    <property type="entry name" value="SNRNP27"/>
</dbReference>
<evidence type="ECO:0000256" key="8">
    <source>
        <dbReference type="SAM" id="MobiDB-lite"/>
    </source>
</evidence>
<comment type="subcellular location">
    <subcellularLocation>
        <location evidence="2">Nucleus</location>
    </subcellularLocation>
</comment>
<feature type="domain" description="U4/U6.U5 small nuclear ribonucleoprotein 27kDa protein" evidence="9">
    <location>
        <begin position="123"/>
        <end position="179"/>
    </location>
</feature>
<comment type="similarity">
    <text evidence="3">Belongs to the SNUT3 family.</text>
</comment>
<evidence type="ECO:0000256" key="1">
    <source>
        <dbReference type="ARBA" id="ARBA00003632"/>
    </source>
</evidence>
<accession>A0A074W5W4</accession>
<protein>
    <recommendedName>
        <fullName evidence="9">U4/U6.U5 small nuclear ribonucleoprotein 27kDa protein domain-containing protein</fullName>
    </recommendedName>
</protein>
<feature type="compositionally biased region" description="Basic and acidic residues" evidence="8">
    <location>
        <begin position="60"/>
        <end position="78"/>
    </location>
</feature>
<comment type="subunit">
    <text evidence="4">Part of a tri-snRNP complex.</text>
</comment>
<dbReference type="Proteomes" id="UP000030672">
    <property type="component" value="Unassembled WGS sequence"/>
</dbReference>
<evidence type="ECO:0000259" key="9">
    <source>
        <dbReference type="Pfam" id="PF08648"/>
    </source>
</evidence>
<dbReference type="GO" id="GO:0008380">
    <property type="term" value="P:RNA splicing"/>
    <property type="evidence" value="ECO:0007669"/>
    <property type="project" value="UniProtKB-KW"/>
</dbReference>
<dbReference type="EMBL" id="KL584827">
    <property type="protein sequence ID" value="KEQ65297.1"/>
    <property type="molecule type" value="Genomic_DNA"/>
</dbReference>
<dbReference type="STRING" id="1043003.A0A074W5W4"/>
<evidence type="ECO:0000256" key="3">
    <source>
        <dbReference type="ARBA" id="ARBA00008218"/>
    </source>
</evidence>
<dbReference type="GO" id="GO:0071011">
    <property type="term" value="C:precatalytic spliceosome"/>
    <property type="evidence" value="ECO:0007669"/>
    <property type="project" value="TreeGrafter"/>
</dbReference>